<feature type="domain" description="Beta-xylosidase C-terminal Concanavalin A-like" evidence="5">
    <location>
        <begin position="413"/>
        <end position="605"/>
    </location>
</feature>
<evidence type="ECO:0000256" key="2">
    <source>
        <dbReference type="ARBA" id="ARBA00022801"/>
    </source>
</evidence>
<dbReference type="RefSeq" id="WP_029426364.1">
    <property type="nucleotide sequence ID" value="NZ_CP012801.1"/>
</dbReference>
<dbReference type="CDD" id="cd09001">
    <property type="entry name" value="GH43_FsAxh1-like"/>
    <property type="match status" value="1"/>
</dbReference>
<dbReference type="KEGG" id="bcel:BcellWH2_02838"/>
<keyword evidence="3" id="KW-0326">Glycosidase</keyword>
<dbReference type="Proteomes" id="UP000061809">
    <property type="component" value="Chromosome"/>
</dbReference>
<feature type="signal peptide" evidence="4">
    <location>
        <begin position="1"/>
        <end position="20"/>
    </location>
</feature>
<dbReference type="EMBL" id="CP012801">
    <property type="protein sequence ID" value="ALJ60077.1"/>
    <property type="molecule type" value="Genomic_DNA"/>
</dbReference>
<dbReference type="SUPFAM" id="SSF49899">
    <property type="entry name" value="Concanavalin A-like lectins/glucanases"/>
    <property type="match status" value="1"/>
</dbReference>
<dbReference type="GO" id="GO:0005975">
    <property type="term" value="P:carbohydrate metabolic process"/>
    <property type="evidence" value="ECO:0007669"/>
    <property type="project" value="InterPro"/>
</dbReference>
<protein>
    <submittedName>
        <fullName evidence="6">Glycosyl hydrolases family 43</fullName>
    </submittedName>
</protein>
<keyword evidence="2 6" id="KW-0378">Hydrolase</keyword>
<evidence type="ECO:0000256" key="3">
    <source>
        <dbReference type="ARBA" id="ARBA00023295"/>
    </source>
</evidence>
<dbReference type="InterPro" id="IPR013320">
    <property type="entry name" value="ConA-like_dom_sf"/>
</dbReference>
<evidence type="ECO:0000313" key="7">
    <source>
        <dbReference type="Proteomes" id="UP000061809"/>
    </source>
</evidence>
<dbReference type="InterPro" id="IPR041542">
    <property type="entry name" value="GH43_C2"/>
</dbReference>
<dbReference type="Gene3D" id="2.115.10.20">
    <property type="entry name" value="Glycosyl hydrolase domain, family 43"/>
    <property type="match status" value="1"/>
</dbReference>
<evidence type="ECO:0000313" key="6">
    <source>
        <dbReference type="EMBL" id="ALJ60077.1"/>
    </source>
</evidence>
<feature type="chain" id="PRO_5006047463" evidence="4">
    <location>
        <begin position="21"/>
        <end position="613"/>
    </location>
</feature>
<dbReference type="Gene3D" id="2.60.120.200">
    <property type="match status" value="1"/>
</dbReference>
<dbReference type="Pfam" id="PF04616">
    <property type="entry name" value="Glyco_hydro_43"/>
    <property type="match status" value="1"/>
</dbReference>
<dbReference type="PANTHER" id="PTHR42812:SF15">
    <property type="entry name" value="HYDROLASE, PUTATIVE (AFU_ORTHOLOGUE AFUA_2G00930)-RELATED"/>
    <property type="match status" value="1"/>
</dbReference>
<evidence type="ECO:0000256" key="1">
    <source>
        <dbReference type="ARBA" id="ARBA00009865"/>
    </source>
</evidence>
<name>A0A0P0GCQ7_9BACE</name>
<dbReference type="PANTHER" id="PTHR42812">
    <property type="entry name" value="BETA-XYLOSIDASE"/>
    <property type="match status" value="1"/>
</dbReference>
<dbReference type="PROSITE" id="PS51257">
    <property type="entry name" value="PROKAR_LIPOPROTEIN"/>
    <property type="match status" value="1"/>
</dbReference>
<dbReference type="GO" id="GO:0004553">
    <property type="term" value="F:hydrolase activity, hydrolyzing O-glycosyl compounds"/>
    <property type="evidence" value="ECO:0007669"/>
    <property type="project" value="InterPro"/>
</dbReference>
<dbReference type="InterPro" id="IPR006710">
    <property type="entry name" value="Glyco_hydro_43"/>
</dbReference>
<accession>A0A0P0GCQ7</accession>
<comment type="similarity">
    <text evidence="1">Belongs to the glycosyl hydrolase 43 family.</text>
</comment>
<dbReference type="InterPro" id="IPR023296">
    <property type="entry name" value="Glyco_hydro_beta-prop_sf"/>
</dbReference>
<dbReference type="PATRIC" id="fig|246787.4.peg.2932"/>
<dbReference type="SUPFAM" id="SSF75005">
    <property type="entry name" value="Arabinanase/levansucrase/invertase"/>
    <property type="match status" value="1"/>
</dbReference>
<dbReference type="InterPro" id="IPR051795">
    <property type="entry name" value="Glycosyl_Hydrlase_43"/>
</dbReference>
<evidence type="ECO:0000256" key="4">
    <source>
        <dbReference type="SAM" id="SignalP"/>
    </source>
</evidence>
<sequence length="613" mass="69886">MKRKTLILLLLSCIAFPFLASCAQGEKTEAAYPVADNGDGTFKNPVIWADVPDLCLTRVDDTYYMVSTTMHMTPGIPVMRSYDLVNWEIISYCYPRLEDRDENALKNGKSDYSWGSWASNIRYDKELKRFFVITACQTTDKSYFFSTDDIENGAWHMNVTEKCYDPGLLFEEGESGNKRWVLYGQQNQHYREIFVDKNTFDVTLGPERLWKETCDHENKAGVWVEGAQSIKVGDYYYLFMIALRDGRTQIVWRGKDVNDPDSWEARRVFFHGQIQDKEGKDVMPSSGIAQGGIVSTPDGNWYALLFQDNGAVGRIPVLIPVQWTEDHWPVLGNQGVAVDEILPMPGNPQKQKTNIVTSDEFNNDAKRLIISDKELGTGVTAGLSVKQINDLFEKANGDWKKYAESIEENEYGYNGSNLKLQWQWNHNPNNNLWSLTDRKGWLRLKSGVLANNIRDARNTLTQRTFGPTSSASTLIDVSQLKDGDVTGIAAFANQYGFVGVTMQQGQKYIIMQRAQKKDDTGGQTMEKVPMEGNKVLLKVDCDFGYDKKDEAYFYYSSDNGKTWDRIGDTLKMVYDWPDFMGYRFGLFYFSTRQPGGCADFDYFRVDNKISGLK</sequence>
<reference evidence="6 7" key="1">
    <citation type="journal article" date="2015" name="Science">
        <title>Genetic determinants of in vivo fitness and diet responsiveness in multiple human gut Bacteroides.</title>
        <authorList>
            <person name="Wu M."/>
            <person name="McNulty N.P."/>
            <person name="Rodionov D.A."/>
            <person name="Khoroshkin M.S."/>
            <person name="Griffin N.W."/>
            <person name="Cheng J."/>
            <person name="Latreille P."/>
            <person name="Kerstetter R.A."/>
            <person name="Terrapon N."/>
            <person name="Henrissat B."/>
            <person name="Osterman A.L."/>
            <person name="Gordon J.I."/>
        </authorList>
    </citation>
    <scope>NUCLEOTIDE SEQUENCE [LARGE SCALE GENOMIC DNA]</scope>
    <source>
        <strain evidence="6 7">WH2</strain>
    </source>
</reference>
<dbReference type="AlphaFoldDB" id="A0A0P0GCQ7"/>
<keyword evidence="4" id="KW-0732">Signal</keyword>
<evidence type="ECO:0000259" key="5">
    <source>
        <dbReference type="Pfam" id="PF17851"/>
    </source>
</evidence>
<organism evidence="6 7">
    <name type="scientific">Bacteroides cellulosilyticus</name>
    <dbReference type="NCBI Taxonomy" id="246787"/>
    <lineage>
        <taxon>Bacteria</taxon>
        <taxon>Pseudomonadati</taxon>
        <taxon>Bacteroidota</taxon>
        <taxon>Bacteroidia</taxon>
        <taxon>Bacteroidales</taxon>
        <taxon>Bacteroidaceae</taxon>
        <taxon>Bacteroides</taxon>
    </lineage>
</organism>
<proteinExistence type="inferred from homology"/>
<dbReference type="Pfam" id="PF17851">
    <property type="entry name" value="GH43_C2"/>
    <property type="match status" value="1"/>
</dbReference>
<gene>
    <name evidence="6" type="ORF">BcellWH2_02838</name>
</gene>